<accession>A0AAN7B5G8</accession>
<gene>
    <name evidence="3" type="ORF">QBC37DRAFT_171210</name>
</gene>
<reference evidence="3" key="2">
    <citation type="submission" date="2023-05" db="EMBL/GenBank/DDBJ databases">
        <authorList>
            <consortium name="Lawrence Berkeley National Laboratory"/>
            <person name="Steindorff A."/>
            <person name="Hensen N."/>
            <person name="Bonometti L."/>
            <person name="Westerberg I."/>
            <person name="Brannstrom I.O."/>
            <person name="Guillou S."/>
            <person name="Cros-Aarteil S."/>
            <person name="Calhoun S."/>
            <person name="Haridas S."/>
            <person name="Kuo A."/>
            <person name="Mondo S."/>
            <person name="Pangilinan J."/>
            <person name="Riley R."/>
            <person name="Labutti K."/>
            <person name="Andreopoulos B."/>
            <person name="Lipzen A."/>
            <person name="Chen C."/>
            <person name="Yanf M."/>
            <person name="Daum C."/>
            <person name="Ng V."/>
            <person name="Clum A."/>
            <person name="Ohm R."/>
            <person name="Martin F."/>
            <person name="Silar P."/>
            <person name="Natvig D."/>
            <person name="Lalanne C."/>
            <person name="Gautier V."/>
            <person name="Ament-Velasquez S.L."/>
            <person name="Kruys A."/>
            <person name="Hutchinson M.I."/>
            <person name="Powell A.J."/>
            <person name="Barry K."/>
            <person name="Miller A.N."/>
            <person name="Grigoriev I.V."/>
            <person name="Debuchy R."/>
            <person name="Gladieux P."/>
            <person name="Thoren M.H."/>
            <person name="Johannesson H."/>
        </authorList>
    </citation>
    <scope>NUCLEOTIDE SEQUENCE</scope>
    <source>
        <strain evidence="3">PSN293</strain>
    </source>
</reference>
<evidence type="ECO:0000313" key="3">
    <source>
        <dbReference type="EMBL" id="KAK4213516.1"/>
    </source>
</evidence>
<feature type="transmembrane region" description="Helical" evidence="1">
    <location>
        <begin position="268"/>
        <end position="285"/>
    </location>
</feature>
<proteinExistence type="predicted"/>
<dbReference type="AlphaFoldDB" id="A0AAN7B5G8"/>
<comment type="caution">
    <text evidence="3">The sequence shown here is derived from an EMBL/GenBank/DDBJ whole genome shotgun (WGS) entry which is preliminary data.</text>
</comment>
<dbReference type="PANTHER" id="PTHR34502">
    <property type="entry name" value="DUF6594 DOMAIN-CONTAINING PROTEIN-RELATED"/>
    <property type="match status" value="1"/>
</dbReference>
<feature type="non-terminal residue" evidence="3">
    <location>
        <position position="1"/>
    </location>
</feature>
<keyword evidence="1" id="KW-0812">Transmembrane</keyword>
<name>A0AAN7B5G8_9PEZI</name>
<evidence type="ECO:0000259" key="2">
    <source>
        <dbReference type="Pfam" id="PF20237"/>
    </source>
</evidence>
<dbReference type="InterPro" id="IPR046529">
    <property type="entry name" value="DUF6594"/>
</dbReference>
<keyword evidence="1" id="KW-0472">Membrane</keyword>
<keyword evidence="4" id="KW-1185">Reference proteome</keyword>
<reference evidence="3" key="1">
    <citation type="journal article" date="2023" name="Mol. Phylogenet. Evol.">
        <title>Genome-scale phylogeny and comparative genomics of the fungal order Sordariales.</title>
        <authorList>
            <person name="Hensen N."/>
            <person name="Bonometti L."/>
            <person name="Westerberg I."/>
            <person name="Brannstrom I.O."/>
            <person name="Guillou S."/>
            <person name="Cros-Aarteil S."/>
            <person name="Calhoun S."/>
            <person name="Haridas S."/>
            <person name="Kuo A."/>
            <person name="Mondo S."/>
            <person name="Pangilinan J."/>
            <person name="Riley R."/>
            <person name="LaButti K."/>
            <person name="Andreopoulos B."/>
            <person name="Lipzen A."/>
            <person name="Chen C."/>
            <person name="Yan M."/>
            <person name="Daum C."/>
            <person name="Ng V."/>
            <person name="Clum A."/>
            <person name="Steindorff A."/>
            <person name="Ohm R.A."/>
            <person name="Martin F."/>
            <person name="Silar P."/>
            <person name="Natvig D.O."/>
            <person name="Lalanne C."/>
            <person name="Gautier V."/>
            <person name="Ament-Velasquez S.L."/>
            <person name="Kruys A."/>
            <person name="Hutchinson M.I."/>
            <person name="Powell A.J."/>
            <person name="Barry K."/>
            <person name="Miller A.N."/>
            <person name="Grigoriev I.V."/>
            <person name="Debuchy R."/>
            <person name="Gladieux P."/>
            <person name="Hiltunen Thoren M."/>
            <person name="Johannesson H."/>
        </authorList>
    </citation>
    <scope>NUCLEOTIDE SEQUENCE</scope>
    <source>
        <strain evidence="3">PSN293</strain>
    </source>
</reference>
<evidence type="ECO:0000313" key="4">
    <source>
        <dbReference type="Proteomes" id="UP001301769"/>
    </source>
</evidence>
<feature type="transmembrane region" description="Helical" evidence="1">
    <location>
        <begin position="241"/>
        <end position="261"/>
    </location>
</feature>
<dbReference type="Pfam" id="PF20237">
    <property type="entry name" value="DUF6594"/>
    <property type="match status" value="1"/>
</dbReference>
<organism evidence="3 4">
    <name type="scientific">Rhypophila decipiens</name>
    <dbReference type="NCBI Taxonomy" id="261697"/>
    <lineage>
        <taxon>Eukaryota</taxon>
        <taxon>Fungi</taxon>
        <taxon>Dikarya</taxon>
        <taxon>Ascomycota</taxon>
        <taxon>Pezizomycotina</taxon>
        <taxon>Sordariomycetes</taxon>
        <taxon>Sordariomycetidae</taxon>
        <taxon>Sordariales</taxon>
        <taxon>Naviculisporaceae</taxon>
        <taxon>Rhypophila</taxon>
    </lineage>
</organism>
<dbReference type="Proteomes" id="UP001301769">
    <property type="component" value="Unassembled WGS sequence"/>
</dbReference>
<sequence length="302" mass="34145">ADYSHDLELGLTSTSSSHEGYERLGKYIGASPEYAVFHGFKSLYAELLLYQQAEIVHLQSEFNELRDRNKSNSSIHPHIHRCWSVLRSSGQAIKIQEIQRAMDKYYDSLIKYDTILRMKKPHLWTIKGMYDWMKDDKLGNVYLTSHDKDIFLNQNPDVMVSLHHYASDSLPSWIQCRATRAFHRFLGRYVARPNTAEPLQGTVTYRLETIDKITRLLTVTFACALPTASIFALHFIPDQTIRLGIVFAMSVVFALCMALMTTAKTHEIFAATSTFAAVLVVFISTDGSVPTDGHNAGNSTSV</sequence>
<protein>
    <recommendedName>
        <fullName evidence="2">DUF6594 domain-containing protein</fullName>
    </recommendedName>
</protein>
<feature type="transmembrane region" description="Helical" evidence="1">
    <location>
        <begin position="216"/>
        <end position="235"/>
    </location>
</feature>
<feature type="domain" description="DUF6594" evidence="2">
    <location>
        <begin position="21"/>
        <end position="280"/>
    </location>
</feature>
<evidence type="ECO:0000256" key="1">
    <source>
        <dbReference type="SAM" id="Phobius"/>
    </source>
</evidence>
<dbReference type="PANTHER" id="PTHR34502:SF5">
    <property type="entry name" value="DUF6594 DOMAIN-CONTAINING PROTEIN"/>
    <property type="match status" value="1"/>
</dbReference>
<dbReference type="EMBL" id="MU858107">
    <property type="protein sequence ID" value="KAK4213516.1"/>
    <property type="molecule type" value="Genomic_DNA"/>
</dbReference>
<keyword evidence="1" id="KW-1133">Transmembrane helix</keyword>